<evidence type="ECO:0000313" key="1">
    <source>
        <dbReference type="EMBL" id="SOH92361.1"/>
    </source>
</evidence>
<organism evidence="1 2">
    <name type="scientific">Pontivivens marinum</name>
    <dbReference type="NCBI Taxonomy" id="1690039"/>
    <lineage>
        <taxon>Bacteria</taxon>
        <taxon>Pseudomonadati</taxon>
        <taxon>Pseudomonadota</taxon>
        <taxon>Alphaproteobacteria</taxon>
        <taxon>Rhodobacterales</taxon>
        <taxon>Paracoccaceae</taxon>
        <taxon>Pontivivens</taxon>
    </lineage>
</organism>
<dbReference type="OrthoDB" id="7871639at2"/>
<sequence length="134" mass="14176">MRIDWIVVPLAFVCVGCVPVEPVAVSPSIQQPITALPETEPSPVTARLIGSTVAEVDSAATGMWLAMDGIDRAVPGWITDQETGVSAQVDLRPLQGDGIDQISFDALSGLGIREARLVIVDVYYDVSALRVGSD</sequence>
<proteinExistence type="predicted"/>
<protein>
    <submittedName>
        <fullName evidence="1">Uncharacterized protein</fullName>
    </submittedName>
</protein>
<name>A0A2C9CLH4_9RHOB</name>
<dbReference type="AlphaFoldDB" id="A0A2C9CLH4"/>
<dbReference type="RefSeq" id="WP_097927946.1">
    <property type="nucleotide sequence ID" value="NZ_OCTN01000001.1"/>
</dbReference>
<accession>A0A2C9CLH4</accession>
<dbReference type="Proteomes" id="UP000220034">
    <property type="component" value="Unassembled WGS sequence"/>
</dbReference>
<gene>
    <name evidence="1" type="ORF">SAMN06273572_101205</name>
</gene>
<dbReference type="EMBL" id="OCTN01000001">
    <property type="protein sequence ID" value="SOH92361.1"/>
    <property type="molecule type" value="Genomic_DNA"/>
</dbReference>
<keyword evidence="2" id="KW-1185">Reference proteome</keyword>
<reference evidence="2" key="1">
    <citation type="submission" date="2017-09" db="EMBL/GenBank/DDBJ databases">
        <authorList>
            <person name="Varghese N."/>
            <person name="Submissions S."/>
        </authorList>
    </citation>
    <scope>NUCLEOTIDE SEQUENCE [LARGE SCALE GENOMIC DNA]</scope>
    <source>
        <strain evidence="2">C7</strain>
    </source>
</reference>
<evidence type="ECO:0000313" key="2">
    <source>
        <dbReference type="Proteomes" id="UP000220034"/>
    </source>
</evidence>